<feature type="region of interest" description="Disordered" evidence="1">
    <location>
        <begin position="99"/>
        <end position="153"/>
    </location>
</feature>
<accession>A0A9I9EBL6</accession>
<reference evidence="2" key="1">
    <citation type="submission" date="2023-03" db="UniProtKB">
        <authorList>
            <consortium name="EnsemblPlants"/>
        </authorList>
    </citation>
    <scope>IDENTIFICATION</scope>
</reference>
<feature type="compositionally biased region" description="Acidic residues" evidence="1">
    <location>
        <begin position="106"/>
        <end position="124"/>
    </location>
</feature>
<evidence type="ECO:0000256" key="1">
    <source>
        <dbReference type="SAM" id="MobiDB-lite"/>
    </source>
</evidence>
<sequence length="153" mass="17651">MNKVVCSKGTRKFQWEALFSPFLLGLTSLKCPICLLHPMKWAGHTSYHSSRQKKYILQEVEDELRKSQHTNRVAHVSLNRGMPFTHQIDGLTRIGGRAFEENLDKVEEDQQEEEEQKEEDEDLNLDSSNPKVFEKKDDDENEEGKGSMAGSRK</sequence>
<name>A0A9I9EBL6_CUCME</name>
<organism evidence="2">
    <name type="scientific">Cucumis melo</name>
    <name type="common">Muskmelon</name>
    <dbReference type="NCBI Taxonomy" id="3656"/>
    <lineage>
        <taxon>Eukaryota</taxon>
        <taxon>Viridiplantae</taxon>
        <taxon>Streptophyta</taxon>
        <taxon>Embryophyta</taxon>
        <taxon>Tracheophyta</taxon>
        <taxon>Spermatophyta</taxon>
        <taxon>Magnoliopsida</taxon>
        <taxon>eudicotyledons</taxon>
        <taxon>Gunneridae</taxon>
        <taxon>Pentapetalae</taxon>
        <taxon>rosids</taxon>
        <taxon>fabids</taxon>
        <taxon>Cucurbitales</taxon>
        <taxon>Cucurbitaceae</taxon>
        <taxon>Benincaseae</taxon>
        <taxon>Cucumis</taxon>
    </lineage>
</organism>
<proteinExistence type="predicted"/>
<dbReference type="EnsemblPlants" id="MELO3C031320.2.1">
    <property type="protein sequence ID" value="MELO3C031320.2.1"/>
    <property type="gene ID" value="MELO3C031320.2"/>
</dbReference>
<dbReference type="Gramene" id="MELO3C031320.2.1">
    <property type="protein sequence ID" value="MELO3C031320.2.1"/>
    <property type="gene ID" value="MELO3C031320.2"/>
</dbReference>
<protein>
    <submittedName>
        <fullName evidence="2">Uncharacterized protein</fullName>
    </submittedName>
</protein>
<dbReference type="AlphaFoldDB" id="A0A9I9EBL6"/>
<evidence type="ECO:0000313" key="2">
    <source>
        <dbReference type="EnsemblPlants" id="MELO3C031320.2.1"/>
    </source>
</evidence>